<accession>A0A8S4R8F9</accession>
<gene>
    <name evidence="1" type="primary">jg12346</name>
    <name evidence="1" type="ORF">PAEG_LOCUS10496</name>
</gene>
<dbReference type="AlphaFoldDB" id="A0A8S4R8F9"/>
<name>A0A8S4R8F9_9NEOP</name>
<evidence type="ECO:0000313" key="2">
    <source>
        <dbReference type="Proteomes" id="UP000838756"/>
    </source>
</evidence>
<sequence length="206" mass="23047">MSNINWQSVVSATVFAVKWKRRMESEKELLKTVTGSKVRWALRRDSLPLATIRKAWLKSRKSLSVDTQVWRRGVTEIAQRVVELKMGGEPMAIAVSQGAGIMTSKENTALVTRPTTDYIKLVDLVTGLNSLAVEIPTKDLCGYDDEEYMIIDKRQDTEKHSCSSHKHLPVVGVEPTALETESRVAAHCANRCSITLLIEVKIRLAL</sequence>
<dbReference type="EMBL" id="CAKXAJ010024868">
    <property type="protein sequence ID" value="CAH2232188.1"/>
    <property type="molecule type" value="Genomic_DNA"/>
</dbReference>
<protein>
    <submittedName>
        <fullName evidence="1">Jg12346 protein</fullName>
    </submittedName>
</protein>
<comment type="caution">
    <text evidence="1">The sequence shown here is derived from an EMBL/GenBank/DDBJ whole genome shotgun (WGS) entry which is preliminary data.</text>
</comment>
<dbReference type="OrthoDB" id="7480070at2759"/>
<proteinExistence type="predicted"/>
<dbReference type="Proteomes" id="UP000838756">
    <property type="component" value="Unassembled WGS sequence"/>
</dbReference>
<keyword evidence="2" id="KW-1185">Reference proteome</keyword>
<organism evidence="1 2">
    <name type="scientific">Pararge aegeria aegeria</name>
    <dbReference type="NCBI Taxonomy" id="348720"/>
    <lineage>
        <taxon>Eukaryota</taxon>
        <taxon>Metazoa</taxon>
        <taxon>Ecdysozoa</taxon>
        <taxon>Arthropoda</taxon>
        <taxon>Hexapoda</taxon>
        <taxon>Insecta</taxon>
        <taxon>Pterygota</taxon>
        <taxon>Neoptera</taxon>
        <taxon>Endopterygota</taxon>
        <taxon>Lepidoptera</taxon>
        <taxon>Glossata</taxon>
        <taxon>Ditrysia</taxon>
        <taxon>Papilionoidea</taxon>
        <taxon>Nymphalidae</taxon>
        <taxon>Satyrinae</taxon>
        <taxon>Satyrini</taxon>
        <taxon>Parargina</taxon>
        <taxon>Pararge</taxon>
    </lineage>
</organism>
<reference evidence="1" key="1">
    <citation type="submission" date="2022-03" db="EMBL/GenBank/DDBJ databases">
        <authorList>
            <person name="Lindestad O."/>
        </authorList>
    </citation>
    <scope>NUCLEOTIDE SEQUENCE</scope>
</reference>
<evidence type="ECO:0000313" key="1">
    <source>
        <dbReference type="EMBL" id="CAH2232188.1"/>
    </source>
</evidence>